<accession>A0A6A6VV34</accession>
<keyword evidence="3" id="KW-1185">Reference proteome</keyword>
<sequence length="144" mass="16507">MRFSAVCTVLLTAITHAAPTTQGSPDDQFWPLTADLRNDCARECIFDRRPLYFDARNITRGEYCLDPAHVIAPFYNCAYPCVMRNCGYIKWDVDYPREALKQTAEWWHRVCDGIAPCWEAACDGFDPKKDIPDDETCAQMRADD</sequence>
<dbReference type="RefSeq" id="XP_033595562.1">
    <property type="nucleotide sequence ID" value="XM_033745869.1"/>
</dbReference>
<dbReference type="EMBL" id="ML996586">
    <property type="protein sequence ID" value="KAF2753111.1"/>
    <property type="molecule type" value="Genomic_DNA"/>
</dbReference>
<reference evidence="2" key="1">
    <citation type="journal article" date="2020" name="Stud. Mycol.">
        <title>101 Dothideomycetes genomes: a test case for predicting lifestyles and emergence of pathogens.</title>
        <authorList>
            <person name="Haridas S."/>
            <person name="Albert R."/>
            <person name="Binder M."/>
            <person name="Bloem J."/>
            <person name="Labutti K."/>
            <person name="Salamov A."/>
            <person name="Andreopoulos B."/>
            <person name="Baker S."/>
            <person name="Barry K."/>
            <person name="Bills G."/>
            <person name="Bluhm B."/>
            <person name="Cannon C."/>
            <person name="Castanera R."/>
            <person name="Culley D."/>
            <person name="Daum C."/>
            <person name="Ezra D."/>
            <person name="Gonzalez J."/>
            <person name="Henrissat B."/>
            <person name="Kuo A."/>
            <person name="Liang C."/>
            <person name="Lipzen A."/>
            <person name="Lutzoni F."/>
            <person name="Magnuson J."/>
            <person name="Mondo S."/>
            <person name="Nolan M."/>
            <person name="Ohm R."/>
            <person name="Pangilinan J."/>
            <person name="Park H.-J."/>
            <person name="Ramirez L."/>
            <person name="Alfaro M."/>
            <person name="Sun H."/>
            <person name="Tritt A."/>
            <person name="Yoshinaga Y."/>
            <person name="Zwiers L.-H."/>
            <person name="Turgeon B."/>
            <person name="Goodwin S."/>
            <person name="Spatafora J."/>
            <person name="Crous P."/>
            <person name="Grigoriev I."/>
        </authorList>
    </citation>
    <scope>NUCLEOTIDE SEQUENCE</scope>
    <source>
        <strain evidence="2">CBS 121739</strain>
    </source>
</reference>
<evidence type="ECO:0008006" key="4">
    <source>
        <dbReference type="Google" id="ProtNLM"/>
    </source>
</evidence>
<dbReference type="AlphaFoldDB" id="A0A6A6VV34"/>
<evidence type="ECO:0000256" key="1">
    <source>
        <dbReference type="SAM" id="SignalP"/>
    </source>
</evidence>
<gene>
    <name evidence="2" type="ORF">EJ05DRAFT_490332</name>
</gene>
<feature type="chain" id="PRO_5025606608" description="Extracellular membrane protein CFEM domain-containing protein" evidence="1">
    <location>
        <begin position="18"/>
        <end position="144"/>
    </location>
</feature>
<proteinExistence type="predicted"/>
<evidence type="ECO:0000313" key="2">
    <source>
        <dbReference type="EMBL" id="KAF2753111.1"/>
    </source>
</evidence>
<organism evidence="2 3">
    <name type="scientific">Pseudovirgaria hyperparasitica</name>
    <dbReference type="NCBI Taxonomy" id="470096"/>
    <lineage>
        <taxon>Eukaryota</taxon>
        <taxon>Fungi</taxon>
        <taxon>Dikarya</taxon>
        <taxon>Ascomycota</taxon>
        <taxon>Pezizomycotina</taxon>
        <taxon>Dothideomycetes</taxon>
        <taxon>Dothideomycetes incertae sedis</taxon>
        <taxon>Acrospermales</taxon>
        <taxon>Acrospermaceae</taxon>
        <taxon>Pseudovirgaria</taxon>
    </lineage>
</organism>
<keyword evidence="1" id="KW-0732">Signal</keyword>
<dbReference type="Proteomes" id="UP000799437">
    <property type="component" value="Unassembled WGS sequence"/>
</dbReference>
<evidence type="ECO:0000313" key="3">
    <source>
        <dbReference type="Proteomes" id="UP000799437"/>
    </source>
</evidence>
<feature type="signal peptide" evidence="1">
    <location>
        <begin position="1"/>
        <end position="17"/>
    </location>
</feature>
<dbReference type="GeneID" id="54486923"/>
<protein>
    <recommendedName>
        <fullName evidence="4">Extracellular membrane protein CFEM domain-containing protein</fullName>
    </recommendedName>
</protein>
<name>A0A6A6VV34_9PEZI</name>